<protein>
    <submittedName>
        <fullName evidence="3">ComEA protein</fullName>
    </submittedName>
</protein>
<dbReference type="PANTHER" id="PTHR21180">
    <property type="entry name" value="ENDONUCLEASE/EXONUCLEASE/PHOSPHATASE FAMILY DOMAIN-CONTAINING PROTEIN 1"/>
    <property type="match status" value="1"/>
</dbReference>
<dbReference type="GO" id="GO:0003677">
    <property type="term" value="F:DNA binding"/>
    <property type="evidence" value="ECO:0007669"/>
    <property type="project" value="InterPro"/>
</dbReference>
<evidence type="ECO:0000313" key="3">
    <source>
        <dbReference type="EMBL" id="EEW52572.1"/>
    </source>
</evidence>
<dbReference type="InterPro" id="IPR051675">
    <property type="entry name" value="Endo/Exo/Phosphatase_dom_1"/>
</dbReference>
<dbReference type="InterPro" id="IPR019554">
    <property type="entry name" value="Soluble_ligand-bd"/>
</dbReference>
<dbReference type="Pfam" id="PF10531">
    <property type="entry name" value="SLBB"/>
    <property type="match status" value="1"/>
</dbReference>
<keyword evidence="4" id="KW-1185">Reference proteome</keyword>
<accession>C8PAT3</accession>
<sequence length="213" mass="23853">MKIVFFDKIKKFFDEKKTICVIGGLILFGIFLYFQVRDDNMIENEPLVQQNANQKKTNSDNKQHSSHSSKFITCDISGAINKSGVYTLKSGSRLNDLIKKAGGLRSDAQLRAINRARILKDQDQIYIPDKTEKVADTAAEANNVNSDDKQDKININTATAQELQKLSGIGQKRAEQIIECRERIGGFKSIDDLKQVSGIGVKTIEKLKPHLVL</sequence>
<organism evidence="3 4">
    <name type="scientific">Lactobacillus iners DSM 13335</name>
    <dbReference type="NCBI Taxonomy" id="525328"/>
    <lineage>
        <taxon>Bacteria</taxon>
        <taxon>Bacillati</taxon>
        <taxon>Bacillota</taxon>
        <taxon>Bacilli</taxon>
        <taxon>Lactobacillales</taxon>
        <taxon>Lactobacillaceae</taxon>
        <taxon>Lactobacillus</taxon>
    </lineage>
</organism>
<feature type="domain" description="Helix-hairpin-helix DNA-binding motif class 1" evidence="2">
    <location>
        <begin position="191"/>
        <end position="210"/>
    </location>
</feature>
<evidence type="ECO:0000256" key="1">
    <source>
        <dbReference type="SAM" id="Phobius"/>
    </source>
</evidence>
<proteinExistence type="predicted"/>
<dbReference type="Pfam" id="PF12836">
    <property type="entry name" value="HHH_3"/>
    <property type="match status" value="1"/>
</dbReference>
<evidence type="ECO:0000259" key="2">
    <source>
        <dbReference type="SMART" id="SM00278"/>
    </source>
</evidence>
<feature type="transmembrane region" description="Helical" evidence="1">
    <location>
        <begin position="18"/>
        <end position="36"/>
    </location>
</feature>
<dbReference type="AlphaFoldDB" id="C8PAT3"/>
<dbReference type="PANTHER" id="PTHR21180:SF32">
    <property type="entry name" value="ENDONUCLEASE_EXONUCLEASE_PHOSPHATASE FAMILY DOMAIN-CONTAINING PROTEIN 1"/>
    <property type="match status" value="1"/>
</dbReference>
<dbReference type="SUPFAM" id="SSF47781">
    <property type="entry name" value="RuvA domain 2-like"/>
    <property type="match status" value="1"/>
</dbReference>
<reference evidence="3 4" key="1">
    <citation type="submission" date="2009-09" db="EMBL/GenBank/DDBJ databases">
        <authorList>
            <person name="Qin X."/>
            <person name="Bachman B."/>
            <person name="Battles P."/>
            <person name="Bell A."/>
            <person name="Bess C."/>
            <person name="Bickham C."/>
            <person name="Chaboub L."/>
            <person name="Chen D."/>
            <person name="Coyle M."/>
            <person name="Deiros D.R."/>
            <person name="Dinh H."/>
            <person name="Forbes L."/>
            <person name="Fowler G."/>
            <person name="Francisco L."/>
            <person name="Fu Q."/>
            <person name="Gubbala S."/>
            <person name="Hale W."/>
            <person name="Han Y."/>
            <person name="Hemphill L."/>
            <person name="Highlander S.K."/>
            <person name="Hirani K."/>
            <person name="Hogues M."/>
            <person name="Jackson L."/>
            <person name="Jakkamsetti A."/>
            <person name="Javaid M."/>
            <person name="Jiang H."/>
            <person name="Korchina V."/>
            <person name="Kovar C."/>
            <person name="Lara F."/>
            <person name="Lee S."/>
            <person name="Mata R."/>
            <person name="Mathew T."/>
            <person name="Moen C."/>
            <person name="Morales K."/>
            <person name="Munidasa M."/>
            <person name="Nazareth L."/>
            <person name="Ngo R."/>
            <person name="Nguyen L."/>
            <person name="Okwuonu G."/>
            <person name="Ongeri F."/>
            <person name="Patil S."/>
            <person name="Petrosino J."/>
            <person name="Pham C."/>
            <person name="Pham P."/>
            <person name="Pu L.-L."/>
            <person name="Puazo M."/>
            <person name="Raj R."/>
            <person name="Reid J."/>
            <person name="Rouhana J."/>
            <person name="Saada N."/>
            <person name="Shang Y."/>
            <person name="Simmons D."/>
            <person name="Thornton R."/>
            <person name="Warren J."/>
            <person name="Weissenberger G."/>
            <person name="Zhang J."/>
            <person name="Zhang L."/>
            <person name="Zhou C."/>
            <person name="Zhu D."/>
            <person name="Muzny D."/>
            <person name="Worley K."/>
            <person name="Gibbs R."/>
        </authorList>
    </citation>
    <scope>NUCLEOTIDE SEQUENCE [LARGE SCALE GENOMIC DNA]</scope>
    <source>
        <strain evidence="3 4">DSM 13335</strain>
    </source>
</reference>
<keyword evidence="1" id="KW-0812">Transmembrane</keyword>
<dbReference type="Gene3D" id="1.10.150.320">
    <property type="entry name" value="Photosystem II 12 kDa extrinsic protein"/>
    <property type="match status" value="1"/>
</dbReference>
<dbReference type="NCBIfam" id="TIGR00426">
    <property type="entry name" value="competence protein ComEA helix-hairpin-helix repeat region"/>
    <property type="match status" value="1"/>
</dbReference>
<evidence type="ECO:0000313" key="4">
    <source>
        <dbReference type="Proteomes" id="UP000004115"/>
    </source>
</evidence>
<dbReference type="InterPro" id="IPR010994">
    <property type="entry name" value="RuvA_2-like"/>
</dbReference>
<dbReference type="InterPro" id="IPR003583">
    <property type="entry name" value="Hlx-hairpin-Hlx_DNA-bd_motif"/>
</dbReference>
<dbReference type="HOGENOM" id="CLU_052011_1_2_9"/>
<dbReference type="GO" id="GO:0006281">
    <property type="term" value="P:DNA repair"/>
    <property type="evidence" value="ECO:0007669"/>
    <property type="project" value="InterPro"/>
</dbReference>
<name>C8PAT3_9LACO</name>
<dbReference type="InterPro" id="IPR004509">
    <property type="entry name" value="Competence_ComEA_HhH"/>
</dbReference>
<dbReference type="GO" id="GO:0015628">
    <property type="term" value="P:protein secretion by the type II secretion system"/>
    <property type="evidence" value="ECO:0007669"/>
    <property type="project" value="TreeGrafter"/>
</dbReference>
<comment type="caution">
    <text evidence="3">The sequence shown here is derived from an EMBL/GenBank/DDBJ whole genome shotgun (WGS) entry which is preliminary data.</text>
</comment>
<feature type="domain" description="Helix-hairpin-helix DNA-binding motif class 1" evidence="2">
    <location>
        <begin position="161"/>
        <end position="180"/>
    </location>
</feature>
<dbReference type="GO" id="GO:0015627">
    <property type="term" value="C:type II protein secretion system complex"/>
    <property type="evidence" value="ECO:0007669"/>
    <property type="project" value="TreeGrafter"/>
</dbReference>
<dbReference type="EMBL" id="ACLN01000003">
    <property type="protein sequence ID" value="EEW52572.1"/>
    <property type="molecule type" value="Genomic_DNA"/>
</dbReference>
<keyword evidence="1" id="KW-0472">Membrane</keyword>
<dbReference type="Proteomes" id="UP000004115">
    <property type="component" value="Unassembled WGS sequence"/>
</dbReference>
<gene>
    <name evidence="3" type="primary">celA</name>
    <name evidence="3" type="ORF">HMPREF0520_0203</name>
</gene>
<dbReference type="SMART" id="SM00278">
    <property type="entry name" value="HhH1"/>
    <property type="match status" value="2"/>
</dbReference>
<dbReference type="PATRIC" id="fig|525328.13.peg.294"/>
<keyword evidence="1" id="KW-1133">Transmembrane helix</keyword>